<comment type="cofactor">
    <cofactor evidence="12">
        <name>Zn(2+)</name>
        <dbReference type="ChEBI" id="CHEBI:29105"/>
    </cofactor>
    <text evidence="12">One is catalytic and the other provides a structural contribution.</text>
</comment>
<organism evidence="13 14">
    <name type="scientific">Acidithiobacillus caldus (strain ATCC 51756 / DSM 8584 / KU)</name>
    <dbReference type="NCBI Taxonomy" id="637389"/>
    <lineage>
        <taxon>Bacteria</taxon>
        <taxon>Pseudomonadati</taxon>
        <taxon>Pseudomonadota</taxon>
        <taxon>Acidithiobacillia</taxon>
        <taxon>Acidithiobacillales</taxon>
        <taxon>Acidithiobacillaceae</taxon>
        <taxon>Acidithiobacillus</taxon>
    </lineage>
</organism>
<dbReference type="PANTHER" id="PTHR30304">
    <property type="entry name" value="D-TAGATOSE-1,6-BISPHOSPHATE ALDOLASE"/>
    <property type="match status" value="1"/>
</dbReference>
<comment type="similarity">
    <text evidence="4 12">Belongs to the class II fructose-bisphosphate aldolase family.</text>
</comment>
<dbReference type="EMBL" id="CP005986">
    <property type="protein sequence ID" value="AIA53963.1"/>
    <property type="molecule type" value="Genomic_DNA"/>
</dbReference>
<feature type="binding site" evidence="11">
    <location>
        <position position="198"/>
    </location>
    <ligand>
        <name>Zn(2+)</name>
        <dbReference type="ChEBI" id="CHEBI:29105"/>
        <label>1</label>
        <note>catalytic</note>
    </ligand>
</feature>
<evidence type="ECO:0000256" key="5">
    <source>
        <dbReference type="ARBA" id="ARBA00022723"/>
    </source>
</evidence>
<comment type="function">
    <text evidence="2 12">Catalyzes the aldol condensation of dihydroxyacetone phosphate (DHAP or glycerone-phosphate) with glyceraldehyde 3-phosphate (G3P) to form fructose 1,6-bisphosphate (FBP) in gluconeogenesis and the reverse reaction in glycolysis.</text>
</comment>
<accession>A0A059ZQY3</accession>
<keyword evidence="7 12" id="KW-0324">Glycolysis</keyword>
<dbReference type="KEGG" id="acz:Acaty_c0071"/>
<dbReference type="CDD" id="cd00947">
    <property type="entry name" value="TBP_aldolase_IIB"/>
    <property type="match status" value="1"/>
</dbReference>
<feature type="active site" description="Proton donor" evidence="9">
    <location>
        <position position="83"/>
    </location>
</feature>
<dbReference type="Pfam" id="PF01116">
    <property type="entry name" value="F_bP_aldolase"/>
    <property type="match status" value="1"/>
</dbReference>
<evidence type="ECO:0000256" key="8">
    <source>
        <dbReference type="ARBA" id="ARBA00023239"/>
    </source>
</evidence>
<dbReference type="AlphaFoldDB" id="A0A059ZQY3"/>
<feature type="binding site" evidence="11">
    <location>
        <position position="142"/>
    </location>
    <ligand>
        <name>Zn(2+)</name>
        <dbReference type="ChEBI" id="CHEBI:29105"/>
        <label>2</label>
    </ligand>
</feature>
<evidence type="ECO:0000256" key="9">
    <source>
        <dbReference type="PIRSR" id="PIRSR001359-1"/>
    </source>
</evidence>
<comment type="catalytic activity">
    <reaction evidence="1 12">
        <text>beta-D-fructose 1,6-bisphosphate = D-glyceraldehyde 3-phosphate + dihydroxyacetone phosphate</text>
        <dbReference type="Rhea" id="RHEA:14729"/>
        <dbReference type="ChEBI" id="CHEBI:32966"/>
        <dbReference type="ChEBI" id="CHEBI:57642"/>
        <dbReference type="ChEBI" id="CHEBI:59776"/>
        <dbReference type="EC" id="4.1.2.13"/>
    </reaction>
</comment>
<evidence type="ECO:0000313" key="13">
    <source>
        <dbReference type="EMBL" id="AIA53963.1"/>
    </source>
</evidence>
<keyword evidence="8 12" id="KW-0456">Lyase</keyword>
<comment type="pathway">
    <text evidence="3 12">Carbohydrate degradation; glycolysis; D-glyceraldehyde 3-phosphate and glycerone phosphate from D-glucose: step 4/4.</text>
</comment>
<dbReference type="PROSITE" id="PS00602">
    <property type="entry name" value="ALDOLASE_CLASS_II_1"/>
    <property type="match status" value="1"/>
</dbReference>
<dbReference type="EC" id="4.1.2.13" evidence="12"/>
<evidence type="ECO:0000256" key="3">
    <source>
        <dbReference type="ARBA" id="ARBA00004714"/>
    </source>
</evidence>
<dbReference type="RefSeq" id="WP_004869808.1">
    <property type="nucleotide sequence ID" value="NZ_CP005986.1"/>
</dbReference>
<dbReference type="PANTHER" id="PTHR30304:SF0">
    <property type="entry name" value="D-TAGATOSE-1,6-BISPHOSPHATE ALDOLASE SUBUNIT GATY-RELATED"/>
    <property type="match status" value="1"/>
</dbReference>
<dbReference type="InterPro" id="IPR013785">
    <property type="entry name" value="Aldolase_TIM"/>
</dbReference>
<dbReference type="HOGENOM" id="CLU_040088_0_0_6"/>
<evidence type="ECO:0000256" key="4">
    <source>
        <dbReference type="ARBA" id="ARBA00005812"/>
    </source>
</evidence>
<evidence type="ECO:0000313" key="14">
    <source>
        <dbReference type="Proteomes" id="UP000005522"/>
    </source>
</evidence>
<dbReference type="UniPathway" id="UPA00109">
    <property type="reaction ID" value="UER00183"/>
</dbReference>
<dbReference type="FunFam" id="3.20.20.70:FF:000111">
    <property type="entry name" value="Fructose-1,6-bisphosphate aldolase"/>
    <property type="match status" value="1"/>
</dbReference>
<keyword evidence="5 11" id="KW-0479">Metal-binding</keyword>
<feature type="binding site" evidence="10">
    <location>
        <position position="199"/>
    </location>
    <ligand>
        <name>dihydroxyacetone phosphate</name>
        <dbReference type="ChEBI" id="CHEBI:57642"/>
    </ligand>
</feature>
<feature type="binding site" evidence="10">
    <location>
        <begin position="233"/>
        <end position="235"/>
    </location>
    <ligand>
        <name>dihydroxyacetone phosphate</name>
        <dbReference type="ChEBI" id="CHEBI:57642"/>
    </ligand>
</feature>
<dbReference type="InterPro" id="IPR050246">
    <property type="entry name" value="Class_II_FBP_aldolase"/>
</dbReference>
<sequence length="356" mass="38363">MALVSMRQLLDHAAEHGYGIPAFNVNNLEQVRAIMEAAAATDAPVILQASAGARKYAGEPFLRHLILAAIEEYPDIPVVLHQDHGASPAVCIQAIRSGFSSVMMDGSLMEDAKTPASYDYNVTVTAKVVEMAHAVGVTVEGELGCLGSLETGMAGEEDGVGAEGCLSHDQLLTDPEEAAQFVKATKVDALAIAIGTSHGAYKFTQPPTGKVLRIDRVKEIHARIPDTHLVMHGSSSVPQEWLKVIHEFGGDIGETYGVPVEEIQEGIKHGVRKVNIDTDLRLAATGAVRKSLYTNPKNFDPRKFLQASLDAMRDICKQRYEAFGTAGHASKIKVIPLDTMVKRYTKGELDPRVTGV</sequence>
<protein>
    <recommendedName>
        <fullName evidence="12">Fructose-1,6-bisphosphate aldolase</fullName>
        <shortName evidence="12">FBP aldolase</shortName>
        <ecNumber evidence="12">4.1.2.13</ecNumber>
    </recommendedName>
</protein>
<dbReference type="PIRSF" id="PIRSF001359">
    <property type="entry name" value="F_bP_aldolase_II"/>
    <property type="match status" value="1"/>
</dbReference>
<dbReference type="Gene3D" id="3.20.20.70">
    <property type="entry name" value="Aldolase class I"/>
    <property type="match status" value="1"/>
</dbReference>
<dbReference type="GeneID" id="92930142"/>
<evidence type="ECO:0000256" key="10">
    <source>
        <dbReference type="PIRSR" id="PIRSR001359-2"/>
    </source>
</evidence>
<dbReference type="GO" id="GO:0006096">
    <property type="term" value="P:glycolytic process"/>
    <property type="evidence" value="ECO:0007669"/>
    <property type="project" value="UniProtKB-UniPathway"/>
</dbReference>
<feature type="binding site" evidence="11">
    <location>
        <position position="84"/>
    </location>
    <ligand>
        <name>Zn(2+)</name>
        <dbReference type="ChEBI" id="CHEBI:29105"/>
        <label>1</label>
        <note>catalytic</note>
    </ligand>
</feature>
<evidence type="ECO:0000256" key="6">
    <source>
        <dbReference type="ARBA" id="ARBA00022833"/>
    </source>
</evidence>
<feature type="binding site" evidence="11">
    <location>
        <position position="105"/>
    </location>
    <ligand>
        <name>Zn(2+)</name>
        <dbReference type="ChEBI" id="CHEBI:29105"/>
        <label>2</label>
    </ligand>
</feature>
<dbReference type="SUPFAM" id="SSF51569">
    <property type="entry name" value="Aldolase"/>
    <property type="match status" value="1"/>
</dbReference>
<evidence type="ECO:0000256" key="7">
    <source>
        <dbReference type="ARBA" id="ARBA00023152"/>
    </source>
</evidence>
<comment type="cofactor">
    <cofactor evidence="11">
        <name>Zn(2+)</name>
        <dbReference type="ChEBI" id="CHEBI:29105"/>
    </cofactor>
    <text evidence="11">Binds 2 Zn(2+) ions per subunit. One is catalytic and the other provides a structural contribution.</text>
</comment>
<dbReference type="GO" id="GO:0004332">
    <property type="term" value="F:fructose-bisphosphate aldolase activity"/>
    <property type="evidence" value="ECO:0007669"/>
    <property type="project" value="UniProtKB-EC"/>
</dbReference>
<reference evidence="13 14" key="1">
    <citation type="journal article" date="2009" name="J. Bacteriol.">
        <title>Draft genome sequence of the extremely acidophilic bacterium Acidithiobacillus caldus ATCC 51756 reveals metabolic versatility in the genus Acidithiobacillus.</title>
        <authorList>
            <person name="Valdes J."/>
            <person name="Quatrini R."/>
            <person name="Hallberg K."/>
            <person name="Dopson M."/>
            <person name="Valenzuela P.D."/>
            <person name="Holmes D.S."/>
        </authorList>
    </citation>
    <scope>NUCLEOTIDE SEQUENCE [LARGE SCALE GENOMIC DNA]</scope>
    <source>
        <strain evidence="14">ATCC 51756 / DSM 8584 / KU</strain>
    </source>
</reference>
<dbReference type="NCBIfam" id="TIGR00167">
    <property type="entry name" value="cbbA"/>
    <property type="match status" value="1"/>
</dbReference>
<dbReference type="InterPro" id="IPR006412">
    <property type="entry name" value="Fruct_bisP_Calv"/>
</dbReference>
<feature type="binding site" evidence="10">
    <location>
        <begin position="275"/>
        <end position="278"/>
    </location>
    <ligand>
        <name>dihydroxyacetone phosphate</name>
        <dbReference type="ChEBI" id="CHEBI:57642"/>
    </ligand>
</feature>
<keyword evidence="6 11" id="KW-0862">Zinc</keyword>
<proteinExistence type="inferred from homology"/>
<dbReference type="PROSITE" id="PS00806">
    <property type="entry name" value="ALDOLASE_CLASS_II_2"/>
    <property type="match status" value="1"/>
</dbReference>
<gene>
    <name evidence="13" type="ORF">Acaty_c0071</name>
</gene>
<dbReference type="GO" id="GO:0008270">
    <property type="term" value="F:zinc ion binding"/>
    <property type="evidence" value="ECO:0007669"/>
    <property type="project" value="InterPro"/>
</dbReference>
<evidence type="ECO:0000256" key="11">
    <source>
        <dbReference type="PIRSR" id="PIRSR001359-3"/>
    </source>
</evidence>
<dbReference type="NCBIfam" id="TIGR01521">
    <property type="entry name" value="FruBisAldo_II_B"/>
    <property type="match status" value="1"/>
</dbReference>
<name>A0A059ZQY3_ACICK</name>
<dbReference type="Proteomes" id="UP000005522">
    <property type="component" value="Chromosome"/>
</dbReference>
<evidence type="ECO:0000256" key="12">
    <source>
        <dbReference type="RuleBase" id="RU365019"/>
    </source>
</evidence>
<evidence type="ECO:0000256" key="1">
    <source>
        <dbReference type="ARBA" id="ARBA00000441"/>
    </source>
</evidence>
<evidence type="ECO:0000256" key="2">
    <source>
        <dbReference type="ARBA" id="ARBA00002181"/>
    </source>
</evidence>
<dbReference type="InterPro" id="IPR000771">
    <property type="entry name" value="FBA_II"/>
</dbReference>
<feature type="binding site" evidence="11">
    <location>
        <position position="232"/>
    </location>
    <ligand>
        <name>Zn(2+)</name>
        <dbReference type="ChEBI" id="CHEBI:29105"/>
        <label>1</label>
        <note>catalytic</note>
    </ligand>
</feature>
<dbReference type="eggNOG" id="COG0191">
    <property type="taxonomic scope" value="Bacteria"/>
</dbReference>